<sequence length="126" mass="13897">MPSAGSKVLLIEDDLFISEIYKRNLEMSGYQVDIAMGGFEGREKIKANVYDMVLLDLMLPGVNGLDILKDIKGNEQTQKTPVIIVSNLEQDEIIEQGLLLGAAKYLTKSRISPQDMVAAVNEIVGR</sequence>
<evidence type="ECO:0000256" key="1">
    <source>
        <dbReference type="ARBA" id="ARBA00022553"/>
    </source>
</evidence>
<dbReference type="InterPro" id="IPR050595">
    <property type="entry name" value="Bact_response_regulator"/>
</dbReference>
<reference evidence="4 5" key="1">
    <citation type="journal article" date="2016" name="Environ. Microbiol.">
        <title>Genomic resolution of a cold subsurface aquifer community provides metabolic insights for novel microbes adapted to high CO concentrations.</title>
        <authorList>
            <person name="Probst A.J."/>
            <person name="Castelle C.J."/>
            <person name="Singh A."/>
            <person name="Brown C.T."/>
            <person name="Anantharaman K."/>
            <person name="Sharon I."/>
            <person name="Hug L.A."/>
            <person name="Burstein D."/>
            <person name="Emerson J.B."/>
            <person name="Thomas B.C."/>
            <person name="Banfield J.F."/>
        </authorList>
    </citation>
    <scope>NUCLEOTIDE SEQUENCE [LARGE SCALE GENOMIC DNA]</scope>
    <source>
        <strain evidence="4">CG2_30_54_11</strain>
    </source>
</reference>
<dbReference type="PANTHER" id="PTHR44591">
    <property type="entry name" value="STRESS RESPONSE REGULATOR PROTEIN 1"/>
    <property type="match status" value="1"/>
</dbReference>
<organism evidence="4 5">
    <name type="scientific">Candidatus Wirthbacteria bacterium CG2_30_54_11</name>
    <dbReference type="NCBI Taxonomy" id="1817892"/>
    <lineage>
        <taxon>Bacteria</taxon>
        <taxon>Candidatus Wirthbacteria</taxon>
    </lineage>
</organism>
<proteinExistence type="predicted"/>
<dbReference type="Gene3D" id="3.40.50.2300">
    <property type="match status" value="1"/>
</dbReference>
<keyword evidence="1 2" id="KW-0597">Phosphoprotein</keyword>
<name>A0A1J5IIG5_9BACT</name>
<dbReference type="STRING" id="1817892.AUK40_04510"/>
<feature type="modified residue" description="4-aspartylphosphate" evidence="2">
    <location>
        <position position="56"/>
    </location>
</feature>
<evidence type="ECO:0000313" key="4">
    <source>
        <dbReference type="EMBL" id="OIP96893.1"/>
    </source>
</evidence>
<dbReference type="GO" id="GO:0000160">
    <property type="term" value="P:phosphorelay signal transduction system"/>
    <property type="evidence" value="ECO:0007669"/>
    <property type="project" value="InterPro"/>
</dbReference>
<dbReference type="Proteomes" id="UP000183245">
    <property type="component" value="Unassembled WGS sequence"/>
</dbReference>
<dbReference type="CDD" id="cd17574">
    <property type="entry name" value="REC_OmpR"/>
    <property type="match status" value="1"/>
</dbReference>
<dbReference type="InterPro" id="IPR001789">
    <property type="entry name" value="Sig_transdc_resp-reg_receiver"/>
</dbReference>
<dbReference type="AlphaFoldDB" id="A0A1J5IIG5"/>
<evidence type="ECO:0000313" key="5">
    <source>
        <dbReference type="Proteomes" id="UP000183245"/>
    </source>
</evidence>
<dbReference type="SMART" id="SM00448">
    <property type="entry name" value="REC"/>
    <property type="match status" value="1"/>
</dbReference>
<dbReference type="PANTHER" id="PTHR44591:SF3">
    <property type="entry name" value="RESPONSE REGULATORY DOMAIN-CONTAINING PROTEIN"/>
    <property type="match status" value="1"/>
</dbReference>
<dbReference type="PROSITE" id="PS50110">
    <property type="entry name" value="RESPONSE_REGULATORY"/>
    <property type="match status" value="1"/>
</dbReference>
<gene>
    <name evidence="4" type="ORF">AUK40_04510</name>
</gene>
<evidence type="ECO:0000259" key="3">
    <source>
        <dbReference type="PROSITE" id="PS50110"/>
    </source>
</evidence>
<protein>
    <recommendedName>
        <fullName evidence="3">Response regulatory domain-containing protein</fullName>
    </recommendedName>
</protein>
<dbReference type="SUPFAM" id="SSF52172">
    <property type="entry name" value="CheY-like"/>
    <property type="match status" value="1"/>
</dbReference>
<dbReference type="Pfam" id="PF00072">
    <property type="entry name" value="Response_reg"/>
    <property type="match status" value="1"/>
</dbReference>
<feature type="domain" description="Response regulatory" evidence="3">
    <location>
        <begin position="7"/>
        <end position="123"/>
    </location>
</feature>
<evidence type="ECO:0000256" key="2">
    <source>
        <dbReference type="PROSITE-ProRule" id="PRU00169"/>
    </source>
</evidence>
<accession>A0A1J5IIG5</accession>
<comment type="caution">
    <text evidence="4">The sequence shown here is derived from an EMBL/GenBank/DDBJ whole genome shotgun (WGS) entry which is preliminary data.</text>
</comment>
<dbReference type="EMBL" id="MNZT01000077">
    <property type="protein sequence ID" value="OIP96893.1"/>
    <property type="molecule type" value="Genomic_DNA"/>
</dbReference>
<dbReference type="InterPro" id="IPR011006">
    <property type="entry name" value="CheY-like_superfamily"/>
</dbReference>